<dbReference type="Gene3D" id="1.10.3210.10">
    <property type="entry name" value="Hypothetical protein af1432"/>
    <property type="match status" value="1"/>
</dbReference>
<dbReference type="OrthoDB" id="2085719at2"/>
<dbReference type="PANTHER" id="PTHR33525">
    <property type="match status" value="1"/>
</dbReference>
<reference evidence="4 5" key="1">
    <citation type="submission" date="2014-07" db="EMBL/GenBank/DDBJ databases">
        <authorList>
            <person name="Urmite Genomes Urmite Genomes"/>
        </authorList>
    </citation>
    <scope>NUCLEOTIDE SEQUENCE [LARGE SCALE GENOMIC DNA]</scope>
    <source>
        <strain evidence="4 5">20_BN</strain>
    </source>
</reference>
<dbReference type="Pfam" id="PF00072">
    <property type="entry name" value="Response_reg"/>
    <property type="match status" value="1"/>
</dbReference>
<dbReference type="AlphaFoldDB" id="A0A078LUW0"/>
<dbReference type="SUPFAM" id="SSF109604">
    <property type="entry name" value="HD-domain/PDEase-like"/>
    <property type="match status" value="1"/>
</dbReference>
<dbReference type="EMBL" id="CCSF01000001">
    <property type="protein sequence ID" value="CDZ95050.1"/>
    <property type="molecule type" value="Genomic_DNA"/>
</dbReference>
<dbReference type="PANTHER" id="PTHR33525:SF6">
    <property type="entry name" value="HDOD DOMAIN-CONTAINING PROTEIN"/>
    <property type="match status" value="1"/>
</dbReference>
<evidence type="ECO:0000256" key="1">
    <source>
        <dbReference type="PROSITE-ProRule" id="PRU00169"/>
    </source>
</evidence>
<keyword evidence="5" id="KW-1185">Reference proteome</keyword>
<protein>
    <submittedName>
        <fullName evidence="4">Response regulator</fullName>
    </submittedName>
</protein>
<dbReference type="Proteomes" id="UP000053902">
    <property type="component" value="Unassembled WGS sequence"/>
</dbReference>
<dbReference type="InterPro" id="IPR001789">
    <property type="entry name" value="Sig_transdc_resp-reg_receiver"/>
</dbReference>
<dbReference type="PROSITE" id="PS51833">
    <property type="entry name" value="HDOD"/>
    <property type="match status" value="1"/>
</dbReference>
<dbReference type="InterPro" id="IPR011006">
    <property type="entry name" value="CheY-like_superfamily"/>
</dbReference>
<dbReference type="HOGENOM" id="CLU_057687_0_0_6"/>
<evidence type="ECO:0000313" key="5">
    <source>
        <dbReference type="Proteomes" id="UP000053902"/>
    </source>
</evidence>
<dbReference type="Pfam" id="PF08668">
    <property type="entry name" value="HDOD"/>
    <property type="match status" value="1"/>
</dbReference>
<name>A0A078LUW0_9PSED</name>
<feature type="domain" description="Response regulatory" evidence="2">
    <location>
        <begin position="9"/>
        <end position="127"/>
    </location>
</feature>
<evidence type="ECO:0000259" key="3">
    <source>
        <dbReference type="PROSITE" id="PS51833"/>
    </source>
</evidence>
<proteinExistence type="predicted"/>
<dbReference type="GO" id="GO:0000160">
    <property type="term" value="P:phosphorelay signal transduction system"/>
    <property type="evidence" value="ECO:0007669"/>
    <property type="project" value="InterPro"/>
</dbReference>
<dbReference type="SUPFAM" id="SSF52172">
    <property type="entry name" value="CheY-like"/>
    <property type="match status" value="1"/>
</dbReference>
<gene>
    <name evidence="4" type="ORF">BN1079_02381</name>
</gene>
<dbReference type="Gene3D" id="3.40.50.2300">
    <property type="match status" value="1"/>
</dbReference>
<dbReference type="eggNOG" id="COG1639">
    <property type="taxonomic scope" value="Bacteria"/>
</dbReference>
<evidence type="ECO:0000313" key="4">
    <source>
        <dbReference type="EMBL" id="CDZ95050.1"/>
    </source>
</evidence>
<feature type="domain" description="HDOD" evidence="3">
    <location>
        <begin position="156"/>
        <end position="342"/>
    </location>
</feature>
<dbReference type="eggNOG" id="COG0784">
    <property type="taxonomic scope" value="Bacteria"/>
</dbReference>
<sequence length="394" mass="42432">MPIPVSASFVLIAFSDSWRADQLGQLVASLRPRLRILKVHDGYAALAACKRELPRLLIVDGELDGLDGRAVLRELRRRAPRQQLACILISERMDRASVRAAIPLGLAAYLGKPCDLEGLSRRLDRLLPPSVGRAIQAPTDTLAAFLERMRQSNPGAPLLESVQVAVGDSLSAAERNLNVLEARFSRDPQITARLISVANSAGQAGNCQTLAQALQRLGVRLSLDLVLEMAVQGSAQLADPDLARQAAHVSKQAQRAAKLAGWLARRLKLDASLCYTAGLLHNLGELAVLRSLQNWLDSGGELGVEELPTLLRTHAAGFGSSLRIQWRLPLGLRQAIAGYYGLGAEVFTREALVLNLTGLLLALPADASAQSLAAERSARLLRVDPQLLIGAPRD</sequence>
<feature type="modified residue" description="4-aspartylphosphate" evidence="1">
    <location>
        <position position="60"/>
    </location>
</feature>
<dbReference type="PROSITE" id="PS50110">
    <property type="entry name" value="RESPONSE_REGULATORY"/>
    <property type="match status" value="1"/>
</dbReference>
<dbReference type="CDD" id="cd00156">
    <property type="entry name" value="REC"/>
    <property type="match status" value="1"/>
</dbReference>
<dbReference type="RefSeq" id="WP_037024559.1">
    <property type="nucleotide sequence ID" value="NZ_CCSF01000001.1"/>
</dbReference>
<organism evidence="4 5">
    <name type="scientific">Pseudomonas saudiphocaensis</name>
    <dbReference type="NCBI Taxonomy" id="1499686"/>
    <lineage>
        <taxon>Bacteria</taxon>
        <taxon>Pseudomonadati</taxon>
        <taxon>Pseudomonadota</taxon>
        <taxon>Gammaproteobacteria</taxon>
        <taxon>Pseudomonadales</taxon>
        <taxon>Pseudomonadaceae</taxon>
        <taxon>Pseudomonas</taxon>
    </lineage>
</organism>
<dbReference type="STRING" id="1499686.BN1079_02381"/>
<dbReference type="InterPro" id="IPR013976">
    <property type="entry name" value="HDOD"/>
</dbReference>
<dbReference type="InterPro" id="IPR052340">
    <property type="entry name" value="RNase_Y/CdgJ"/>
</dbReference>
<evidence type="ECO:0000259" key="2">
    <source>
        <dbReference type="PROSITE" id="PS50110"/>
    </source>
</evidence>
<accession>A0A078LUW0</accession>
<keyword evidence="1" id="KW-0597">Phosphoprotein</keyword>